<dbReference type="RefSeq" id="WP_406843479.1">
    <property type="nucleotide sequence ID" value="NZ_CP150845.1"/>
</dbReference>
<proteinExistence type="predicted"/>
<sequence length="1046" mass="119427">MANGIFSKFERDELNKITAKSILEKLMSIRQSINVEFTARRLVWELMQNAKDNAALCNEDGEKVDIKIQLSGDEFIFSHTKGYFTNEHIRGLIRKYSSGDKERDPELSGQIYKTTGRFGTGFMTTHLLSESVEVESFYKNENDANSFNKFSFWLDRGGKGEKDIINGINNAFDQAEESIKKAQSIAMGKESFQTAFKYPLSVEKMELAEIACEEAEKGIAYTLINVPEISSLNIDLDLSSDTYTINKGKTFEFEGRPFSSYNLVINGKPSTKNFIAVQDEELQIIIPVSLKNGVISVLELDSGVPRIHLDFPLIGTEDLHLPFVINSCLFEPTEPRDGISLMGEENPVSKINGDIMVRAANLYMLFLSYVESKGDWKDLYNLANIRSPKNHSWINSEWYSATVLHPIRNKLLYASLVDVVDGGRISILDDFGDKQAFFPSAVSEIVMDKLWELVSQLYPSSVPVKSDVRHWNKVLWKDCRKFTIEALSEEIAEKNTLETLGAAIGLTGKEALLFLNKYYELLNLEKIYIKEILSDTLAVLPNQLGELKLKKELFLDKGIEEELKNVCSILSTDPREYLIHKNAYPGDQMLFFPKKQDDIISVINNAIIDGKNEELGMACDYLASIFPEESYPEAKRRASIFNFSKRVYPDEFTHKRKIKHYDEKIWQESDKKSLFYVTSLVAHYETVKTAAEQLNFESSQKFLTWLDSFVSFVVQQGFEGNINRSKHPILPNQNGQFCIKDSLFLDEGNIGDDLKDIAAELGHDFRDELLEEAIYLELPETRVYNIGHVADKISSFIKPIIRDVDHRKTYKTTLKKFYLWMDDNRSDAETYFNDLYEKRFLFLEDDDISSNMKNASKLNELLADYGLETIDDLRSRLENMGDYQGDEDFNSTGGKTEITKEDLVSLGISTIEQLEEALKDPLISSRFYHVPKRTKEMLDYAQGLIERAKENIKDYLMDHPDYNCDDMEETAPTTLAGILKNGIPIQIVTRPSDNGEVIIYYASEKDTLDTENAELWVDNNKSDPHILTLGRILKSTGINRIPLNMN</sequence>
<protein>
    <recommendedName>
        <fullName evidence="3">ATP-binding protein</fullName>
    </recommendedName>
</protein>
<gene>
    <name evidence="1" type="ORF">AABD74_15540</name>
</gene>
<dbReference type="Gene3D" id="3.30.565.10">
    <property type="entry name" value="Histidine kinase-like ATPase, C-terminal domain"/>
    <property type="match status" value="1"/>
</dbReference>
<keyword evidence="2" id="KW-1185">Reference proteome</keyword>
<dbReference type="NCBIfam" id="NF047352">
    <property type="entry name" value="P_loop_sacsin"/>
    <property type="match status" value="1"/>
</dbReference>
<evidence type="ECO:0000313" key="1">
    <source>
        <dbReference type="EMBL" id="WYZ18573.1"/>
    </source>
</evidence>
<evidence type="ECO:0008006" key="3">
    <source>
        <dbReference type="Google" id="ProtNLM"/>
    </source>
</evidence>
<dbReference type="InterPro" id="IPR036890">
    <property type="entry name" value="HATPase_C_sf"/>
</dbReference>
<name>A0ABZ2UAT4_9FLAO</name>
<dbReference type="EMBL" id="CP150845">
    <property type="protein sequence ID" value="WYZ18573.1"/>
    <property type="molecule type" value="Genomic_DNA"/>
</dbReference>
<accession>A0ABZ2UAT4</accession>
<dbReference type="Proteomes" id="UP001623852">
    <property type="component" value="Chromosome"/>
</dbReference>
<reference evidence="1 2" key="1">
    <citation type="submission" date="2024-03" db="EMBL/GenBank/DDBJ databases">
        <title>Flavobacterium soyae.</title>
        <authorList>
            <person name="Zheng W."/>
        </authorList>
    </citation>
    <scope>NUCLEOTIDE SEQUENCE [LARGE SCALE GENOMIC DNA]</scope>
    <source>
        <strain evidence="1 2">55</strain>
    </source>
</reference>
<organism evidence="1 2">
    <name type="scientific">Flavobacterium soyae</name>
    <dbReference type="NCBI Taxonomy" id="2903098"/>
    <lineage>
        <taxon>Bacteria</taxon>
        <taxon>Pseudomonadati</taxon>
        <taxon>Bacteroidota</taxon>
        <taxon>Flavobacteriia</taxon>
        <taxon>Flavobacteriales</taxon>
        <taxon>Flavobacteriaceae</taxon>
        <taxon>Flavobacterium</taxon>
    </lineage>
</organism>
<evidence type="ECO:0000313" key="2">
    <source>
        <dbReference type="Proteomes" id="UP001623852"/>
    </source>
</evidence>